<name>A0AC35TZG1_9BILA</name>
<dbReference type="WBParaSite" id="RSKR_0000590700.1">
    <property type="protein sequence ID" value="RSKR_0000590700.1"/>
    <property type="gene ID" value="RSKR_0000590700"/>
</dbReference>
<sequence length="206" mass="23460">MDATKNEVYYQGEDNVQEAKEEVPVKVDDSVPQKNDHVLMEKGPELEIEGEKDIQMGENDIQWVSGEDYATTEAGNYIQEQKDYCSIEKDEDCQLGSDGGIQFEVNQYEELEAEDFGTQIQSYSDVEVNEFLDGNESWWDGEVVIVSADKEAKDFKDTEEDGLCGECRKTEAIENSYPDKSRMGQVVIQLSKYSRNLFCPCQNTRP</sequence>
<evidence type="ECO:0000313" key="1">
    <source>
        <dbReference type="Proteomes" id="UP000095286"/>
    </source>
</evidence>
<reference evidence="2" key="1">
    <citation type="submission" date="2016-11" db="UniProtKB">
        <authorList>
            <consortium name="WormBaseParasite"/>
        </authorList>
    </citation>
    <scope>IDENTIFICATION</scope>
    <source>
        <strain evidence="2">KR3021</strain>
    </source>
</reference>
<evidence type="ECO:0000313" key="2">
    <source>
        <dbReference type="WBParaSite" id="RSKR_0000590700.1"/>
    </source>
</evidence>
<protein>
    <submittedName>
        <fullName evidence="2">SH3 domain-containing protein</fullName>
    </submittedName>
</protein>
<organism evidence="1 2">
    <name type="scientific">Rhabditophanes sp. KR3021</name>
    <dbReference type="NCBI Taxonomy" id="114890"/>
    <lineage>
        <taxon>Eukaryota</taxon>
        <taxon>Metazoa</taxon>
        <taxon>Ecdysozoa</taxon>
        <taxon>Nematoda</taxon>
        <taxon>Chromadorea</taxon>
        <taxon>Rhabditida</taxon>
        <taxon>Tylenchina</taxon>
        <taxon>Panagrolaimomorpha</taxon>
        <taxon>Strongyloidoidea</taxon>
        <taxon>Alloionematidae</taxon>
        <taxon>Rhabditophanes</taxon>
    </lineage>
</organism>
<accession>A0AC35TZG1</accession>
<dbReference type="Proteomes" id="UP000095286">
    <property type="component" value="Unplaced"/>
</dbReference>
<proteinExistence type="predicted"/>